<name>A0A0L8M553_STRVG</name>
<protein>
    <submittedName>
        <fullName evidence="1">Uncharacterized protein</fullName>
    </submittedName>
</protein>
<gene>
    <name evidence="1" type="ORF">ADK75_31205</name>
</gene>
<comment type="caution">
    <text evidence="1">The sequence shown here is derived from an EMBL/GenBank/DDBJ whole genome shotgun (WGS) entry which is preliminary data.</text>
</comment>
<dbReference type="AlphaFoldDB" id="A0A0L8M553"/>
<accession>A0A0L8M553</accession>
<reference evidence="2" key="1">
    <citation type="submission" date="2015-07" db="EMBL/GenBank/DDBJ databases">
        <authorList>
            <consortium name="Consortium for Microbial Forensics and Genomics (microFORGE)"/>
            <person name="Knight B.M."/>
            <person name="Roberts D.P."/>
            <person name="Lin D."/>
            <person name="Hari K."/>
            <person name="Fletcher J."/>
            <person name="Melcher U."/>
            <person name="Blagden T."/>
            <person name="Winegar R.A."/>
        </authorList>
    </citation>
    <scope>NUCLEOTIDE SEQUENCE [LARGE SCALE GENOMIC DNA]</scope>
    <source>
        <strain evidence="2">NRRL B-1447</strain>
    </source>
</reference>
<dbReference type="Proteomes" id="UP000037084">
    <property type="component" value="Unassembled WGS sequence"/>
</dbReference>
<sequence length="548" mass="58274">MASLHYEILTDPAPLQVPVAGEERQGSVCIVVSNPTMDEVIWYSIEVRVPCGQADGDLTANPKTISARVERNTATKQGEEPIVAWDDNTGVLTVTARPNALFREAGSMALVLDGFPVSGAAGLVLLHVLERAANGARVQKNPVTLSLLKQLPKVPRNFRAKQSLVATGQDVVLQWDGPDTLVYRIQGPDGPPETVTPTPGATGWQWSPAAGQEPKRDATYTLIATSPGGQQSGYFLTTTVHLRSPEFEGVTATDGIHSPWVEGTTDRGRIVFTTQGARIRDAADDLGTLFAAGTDVETVTAAWVRGRGSDAGWIGFPSDGIRVGRGGGSDLGTVTADRISVTGINTQWVGDRDAGKGWVEFPQSGVNVRKDGKQDWGTVAADLADLNGINTKWVQGRTAADGWIEFPASGMNVFQGAGSRQWGTVAADKADLNDVVTHRAQVKERLTLQGGLSVDNVLETQDGPPRLIVHGRLDAEGEVKADHTVTVTGDLTTLGMLRVQGESRLQGKVNAGAHLSVRNAGDWIMHTNDGKVAINGDLRVHGAFRSDS</sequence>
<evidence type="ECO:0000313" key="1">
    <source>
        <dbReference type="EMBL" id="KOG45557.1"/>
    </source>
</evidence>
<evidence type="ECO:0000313" key="2">
    <source>
        <dbReference type="Proteomes" id="UP000037084"/>
    </source>
</evidence>
<dbReference type="EMBL" id="LGUV01000364">
    <property type="protein sequence ID" value="KOG45557.1"/>
    <property type="molecule type" value="Genomic_DNA"/>
</dbReference>
<dbReference type="RefSeq" id="WP_053176391.1">
    <property type="nucleotide sequence ID" value="NZ_LGUV01000364.1"/>
</dbReference>
<proteinExistence type="predicted"/>
<dbReference type="OrthoDB" id="3511944at2"/>
<dbReference type="PATRIC" id="fig|1961.12.peg.6920"/>
<organism evidence="1 2">
    <name type="scientific">Streptomyces virginiae</name>
    <name type="common">Streptomyces cinnamonensis</name>
    <dbReference type="NCBI Taxonomy" id="1961"/>
    <lineage>
        <taxon>Bacteria</taxon>
        <taxon>Bacillati</taxon>
        <taxon>Actinomycetota</taxon>
        <taxon>Actinomycetes</taxon>
        <taxon>Kitasatosporales</taxon>
        <taxon>Streptomycetaceae</taxon>
        <taxon>Streptomyces</taxon>
    </lineage>
</organism>